<evidence type="ECO:0000256" key="8">
    <source>
        <dbReference type="ARBA" id="ARBA00022989"/>
    </source>
</evidence>
<dbReference type="Pfam" id="PF07963">
    <property type="entry name" value="N_methyl"/>
    <property type="match status" value="1"/>
</dbReference>
<evidence type="ECO:0000256" key="1">
    <source>
        <dbReference type="ARBA" id="ARBA00004241"/>
    </source>
</evidence>
<accession>A0A1I4HVJ5</accession>
<evidence type="ECO:0000256" key="3">
    <source>
        <dbReference type="ARBA" id="ARBA00008358"/>
    </source>
</evidence>
<dbReference type="GO" id="GO:0030420">
    <property type="term" value="P:establishment of competence for transformation"/>
    <property type="evidence" value="ECO:0007669"/>
    <property type="project" value="UniProtKB-KW"/>
</dbReference>
<keyword evidence="5" id="KW-0488">Methylation</keyword>
<evidence type="ECO:0000256" key="10">
    <source>
        <dbReference type="ARBA" id="ARBA00023287"/>
    </source>
</evidence>
<keyword evidence="9 11" id="KW-0472">Membrane</keyword>
<dbReference type="GO" id="GO:0015628">
    <property type="term" value="P:protein secretion by the type II secretion system"/>
    <property type="evidence" value="ECO:0007669"/>
    <property type="project" value="InterPro"/>
</dbReference>
<dbReference type="InterPro" id="IPR012902">
    <property type="entry name" value="N_methyl_site"/>
</dbReference>
<sequence>MKKAAAHCRQQGFTLVELLASLTILSIVLISFLSFFSQYTLFSVRAEDELTAVNAAEEVMFEVKNEQNQPGEIQLNNKTYYPEVHLCHSDMEEIGRVHVEIFREQNRSSSAEPLSTLYGYVDADEYGSLEGIPSCQS</sequence>
<evidence type="ECO:0000256" key="5">
    <source>
        <dbReference type="ARBA" id="ARBA00022481"/>
    </source>
</evidence>
<dbReference type="EMBL" id="FOTY01000001">
    <property type="protein sequence ID" value="SFL45651.1"/>
    <property type="molecule type" value="Genomic_DNA"/>
</dbReference>
<dbReference type="NCBIfam" id="TIGR02532">
    <property type="entry name" value="IV_pilin_GFxxxE"/>
    <property type="match status" value="1"/>
</dbReference>
<dbReference type="PANTHER" id="PTHR38779:SF2">
    <property type="entry name" value="TYPE II SECRETION SYSTEM PROTEIN I-RELATED"/>
    <property type="match status" value="1"/>
</dbReference>
<proteinExistence type="inferred from homology"/>
<name>A0A1I4HVJ5_9BACI</name>
<keyword evidence="7 11" id="KW-0812">Transmembrane</keyword>
<dbReference type="PROSITE" id="PS00409">
    <property type="entry name" value="PROKAR_NTER_METHYL"/>
    <property type="match status" value="1"/>
</dbReference>
<evidence type="ECO:0000313" key="12">
    <source>
        <dbReference type="EMBL" id="SFL45651.1"/>
    </source>
</evidence>
<evidence type="ECO:0000256" key="6">
    <source>
        <dbReference type="ARBA" id="ARBA00022519"/>
    </source>
</evidence>
<dbReference type="STRING" id="266892.SAMN04488054_10116"/>
<dbReference type="RefSeq" id="WP_177195363.1">
    <property type="nucleotide sequence ID" value="NZ_FOTY01000001.1"/>
</dbReference>
<evidence type="ECO:0000256" key="7">
    <source>
        <dbReference type="ARBA" id="ARBA00022692"/>
    </source>
</evidence>
<dbReference type="PANTHER" id="PTHR38779">
    <property type="entry name" value="TYPE II SECRETION SYSTEM PROTEIN I-RELATED"/>
    <property type="match status" value="1"/>
</dbReference>
<dbReference type="Proteomes" id="UP000199668">
    <property type="component" value="Unassembled WGS sequence"/>
</dbReference>
<dbReference type="GO" id="GO:0015627">
    <property type="term" value="C:type II protein secretion system complex"/>
    <property type="evidence" value="ECO:0007669"/>
    <property type="project" value="InterPro"/>
</dbReference>
<keyword evidence="10" id="KW-0178">Competence</keyword>
<comment type="similarity">
    <text evidence="3">Belongs to the GSP I family.</text>
</comment>
<keyword evidence="4" id="KW-1003">Cell membrane</keyword>
<keyword evidence="6" id="KW-0997">Cell inner membrane</keyword>
<reference evidence="12 13" key="1">
    <citation type="submission" date="2016-10" db="EMBL/GenBank/DDBJ databases">
        <authorList>
            <person name="de Groot N.N."/>
        </authorList>
    </citation>
    <scope>NUCLEOTIDE SEQUENCE [LARGE SCALE GENOMIC DNA]</scope>
    <source>
        <strain evidence="12 13">CGMCC 1.6134</strain>
    </source>
</reference>
<evidence type="ECO:0000256" key="2">
    <source>
        <dbReference type="ARBA" id="ARBA00004377"/>
    </source>
</evidence>
<gene>
    <name evidence="12" type="ORF">SAMN04488054_10116</name>
</gene>
<dbReference type="GO" id="GO:0009986">
    <property type="term" value="C:cell surface"/>
    <property type="evidence" value="ECO:0007669"/>
    <property type="project" value="UniProtKB-SubCell"/>
</dbReference>
<dbReference type="AlphaFoldDB" id="A0A1I4HVJ5"/>
<keyword evidence="13" id="KW-1185">Reference proteome</keyword>
<dbReference type="GO" id="GO:0005886">
    <property type="term" value="C:plasma membrane"/>
    <property type="evidence" value="ECO:0007669"/>
    <property type="project" value="UniProtKB-SubCell"/>
</dbReference>
<feature type="transmembrane region" description="Helical" evidence="11">
    <location>
        <begin position="12"/>
        <end position="36"/>
    </location>
</feature>
<keyword evidence="8 11" id="KW-1133">Transmembrane helix</keyword>
<evidence type="ECO:0000256" key="9">
    <source>
        <dbReference type="ARBA" id="ARBA00023136"/>
    </source>
</evidence>
<evidence type="ECO:0000256" key="4">
    <source>
        <dbReference type="ARBA" id="ARBA00022475"/>
    </source>
</evidence>
<comment type="subcellular location">
    <subcellularLocation>
        <location evidence="2">Cell inner membrane</location>
        <topology evidence="2">Single-pass membrane protein</topology>
    </subcellularLocation>
    <subcellularLocation>
        <location evidence="1">Cell surface</location>
    </subcellularLocation>
</comment>
<evidence type="ECO:0000256" key="11">
    <source>
        <dbReference type="SAM" id="Phobius"/>
    </source>
</evidence>
<evidence type="ECO:0000313" key="13">
    <source>
        <dbReference type="Proteomes" id="UP000199668"/>
    </source>
</evidence>
<organism evidence="12 13">
    <name type="scientific">Salibacterium qingdaonense</name>
    <dbReference type="NCBI Taxonomy" id="266892"/>
    <lineage>
        <taxon>Bacteria</taxon>
        <taxon>Bacillati</taxon>
        <taxon>Bacillota</taxon>
        <taxon>Bacilli</taxon>
        <taxon>Bacillales</taxon>
        <taxon>Bacillaceae</taxon>
    </lineage>
</organism>
<dbReference type="InterPro" id="IPR010052">
    <property type="entry name" value="T2SS_protein-GspI"/>
</dbReference>
<protein>
    <submittedName>
        <fullName evidence="12">Prepilin-type N-terminal cleavage/methylation domain-containing protein</fullName>
    </submittedName>
</protein>